<evidence type="ECO:0000313" key="1">
    <source>
        <dbReference type="EMBL" id="KKN73359.1"/>
    </source>
</evidence>
<proteinExistence type="predicted"/>
<sequence>MKGFARLAQQRADITVKGVMVKQADVGGRVVLLDSDLAALVRIKLRLQKILADPALKSAINAKGL</sequence>
<accession>A0A0F9T2C1</accession>
<gene>
    <name evidence="1" type="ORF">LCGC14_0401720</name>
</gene>
<protein>
    <submittedName>
        <fullName evidence="1">Uncharacterized protein</fullName>
    </submittedName>
</protein>
<dbReference type="EMBL" id="LAZR01000345">
    <property type="protein sequence ID" value="KKN73359.1"/>
    <property type="molecule type" value="Genomic_DNA"/>
</dbReference>
<name>A0A0F9T2C1_9ZZZZ</name>
<organism evidence="1">
    <name type="scientific">marine sediment metagenome</name>
    <dbReference type="NCBI Taxonomy" id="412755"/>
    <lineage>
        <taxon>unclassified sequences</taxon>
        <taxon>metagenomes</taxon>
        <taxon>ecological metagenomes</taxon>
    </lineage>
</organism>
<reference evidence="1" key="1">
    <citation type="journal article" date="2015" name="Nature">
        <title>Complex archaea that bridge the gap between prokaryotes and eukaryotes.</title>
        <authorList>
            <person name="Spang A."/>
            <person name="Saw J.H."/>
            <person name="Jorgensen S.L."/>
            <person name="Zaremba-Niedzwiedzka K."/>
            <person name="Martijn J."/>
            <person name="Lind A.E."/>
            <person name="van Eijk R."/>
            <person name="Schleper C."/>
            <person name="Guy L."/>
            <person name="Ettema T.J."/>
        </authorList>
    </citation>
    <scope>NUCLEOTIDE SEQUENCE</scope>
</reference>
<dbReference type="AlphaFoldDB" id="A0A0F9T2C1"/>
<comment type="caution">
    <text evidence="1">The sequence shown here is derived from an EMBL/GenBank/DDBJ whole genome shotgun (WGS) entry which is preliminary data.</text>
</comment>